<dbReference type="Proteomes" id="UP000007110">
    <property type="component" value="Unassembled WGS sequence"/>
</dbReference>
<keyword evidence="7" id="KW-1185">Reference proteome</keyword>
<dbReference type="InterPro" id="IPR016024">
    <property type="entry name" value="ARM-type_fold"/>
</dbReference>
<reference evidence="6" key="2">
    <citation type="submission" date="2021-01" db="UniProtKB">
        <authorList>
            <consortium name="EnsemblMetazoa"/>
        </authorList>
    </citation>
    <scope>IDENTIFICATION</scope>
</reference>
<dbReference type="GO" id="GO:0034474">
    <property type="term" value="P:U2 snRNA 3'-end processing"/>
    <property type="evidence" value="ECO:0000318"/>
    <property type="project" value="GO_Central"/>
</dbReference>
<dbReference type="Pfam" id="PF22927">
    <property type="entry name" value="INT1_R3"/>
    <property type="match status" value="1"/>
</dbReference>
<feature type="region of interest" description="Disordered" evidence="1">
    <location>
        <begin position="903"/>
        <end position="922"/>
    </location>
</feature>
<dbReference type="InterPro" id="IPR022145">
    <property type="entry name" value="INTS1_RPB2-bd"/>
</dbReference>
<dbReference type="InterPro" id="IPR053964">
    <property type="entry name" value="INT1_R3"/>
</dbReference>
<dbReference type="GeneID" id="584770"/>
<feature type="domain" description="Integrator complex subunit 1 R3" evidence="3">
    <location>
        <begin position="1781"/>
        <end position="1939"/>
    </location>
</feature>
<dbReference type="OrthoDB" id="19938at2759"/>
<dbReference type="InterPro" id="IPR053966">
    <property type="entry name" value="INTS1_INTS2-bd"/>
</dbReference>
<dbReference type="FunCoup" id="A0A7M7NQM3">
    <property type="interactions" value="1288"/>
</dbReference>
<proteinExistence type="predicted"/>
<dbReference type="GO" id="GO:0032039">
    <property type="term" value="C:integrator complex"/>
    <property type="evidence" value="ECO:0000318"/>
    <property type="project" value="GO_Central"/>
</dbReference>
<feature type="compositionally biased region" description="Low complexity" evidence="1">
    <location>
        <begin position="1948"/>
        <end position="1963"/>
    </location>
</feature>
<dbReference type="OMA" id="CSEFRFY"/>
<feature type="region of interest" description="Disordered" evidence="1">
    <location>
        <begin position="1678"/>
        <end position="1700"/>
    </location>
</feature>
<evidence type="ECO:0000256" key="1">
    <source>
        <dbReference type="SAM" id="MobiDB-lite"/>
    </source>
</evidence>
<evidence type="ECO:0000259" key="2">
    <source>
        <dbReference type="Pfam" id="PF12432"/>
    </source>
</evidence>
<protein>
    <recommendedName>
        <fullName evidence="8">Integrator complex subunit 1</fullName>
    </recommendedName>
</protein>
<dbReference type="KEGG" id="spu:584770"/>
<feature type="region of interest" description="Disordered" evidence="1">
    <location>
        <begin position="1282"/>
        <end position="1303"/>
    </location>
</feature>
<evidence type="ECO:0000259" key="4">
    <source>
        <dbReference type="Pfam" id="PF22928"/>
    </source>
</evidence>
<evidence type="ECO:0000313" key="7">
    <source>
        <dbReference type="Proteomes" id="UP000007110"/>
    </source>
</evidence>
<feature type="region of interest" description="Disordered" evidence="1">
    <location>
        <begin position="1948"/>
        <end position="2006"/>
    </location>
</feature>
<dbReference type="InParanoid" id="A0A7M7NQM3"/>
<dbReference type="Pfam" id="PF12432">
    <property type="entry name" value="INTS1_RP2B-bd"/>
    <property type="match status" value="1"/>
</dbReference>
<accession>A0A7M7NQM3</accession>
<feature type="domain" description="Integrator complex subunit 1 R4" evidence="4">
    <location>
        <begin position="2018"/>
        <end position="2118"/>
    </location>
</feature>
<feature type="domain" description="Integrator complex subunit 1 RPB2-binding" evidence="2">
    <location>
        <begin position="306"/>
        <end position="459"/>
    </location>
</feature>
<dbReference type="PANTHER" id="PTHR21224">
    <property type="entry name" value="INTEGRATOR COMPLEX SUBUNIT 1"/>
    <property type="match status" value="1"/>
</dbReference>
<feature type="domain" description="Integrator complex subunit 1 INTS2-binding" evidence="5">
    <location>
        <begin position="947"/>
        <end position="1273"/>
    </location>
</feature>
<evidence type="ECO:0000259" key="5">
    <source>
        <dbReference type="Pfam" id="PF22929"/>
    </source>
</evidence>
<name>A0A7M7NQM3_STRPU</name>
<feature type="compositionally biased region" description="Low complexity" evidence="1">
    <location>
        <begin position="255"/>
        <end position="266"/>
    </location>
</feature>
<feature type="region of interest" description="Disordered" evidence="1">
    <location>
        <begin position="1445"/>
        <end position="1474"/>
    </location>
</feature>
<evidence type="ECO:0000259" key="3">
    <source>
        <dbReference type="Pfam" id="PF22927"/>
    </source>
</evidence>
<reference evidence="7" key="1">
    <citation type="submission" date="2015-02" db="EMBL/GenBank/DDBJ databases">
        <title>Genome sequencing for Strongylocentrotus purpuratus.</title>
        <authorList>
            <person name="Murali S."/>
            <person name="Liu Y."/>
            <person name="Vee V."/>
            <person name="English A."/>
            <person name="Wang M."/>
            <person name="Skinner E."/>
            <person name="Han Y."/>
            <person name="Muzny D.M."/>
            <person name="Worley K.C."/>
            <person name="Gibbs R.A."/>
        </authorList>
    </citation>
    <scope>NUCLEOTIDE SEQUENCE</scope>
</reference>
<feature type="compositionally biased region" description="Acidic residues" evidence="1">
    <location>
        <begin position="982"/>
        <end position="991"/>
    </location>
</feature>
<dbReference type="SUPFAM" id="SSF48371">
    <property type="entry name" value="ARM repeat"/>
    <property type="match status" value="1"/>
</dbReference>
<evidence type="ECO:0008006" key="8">
    <source>
        <dbReference type="Google" id="ProtNLM"/>
    </source>
</evidence>
<dbReference type="EnsemblMetazoa" id="XM_030984293">
    <property type="protein sequence ID" value="XP_030840153"/>
    <property type="gene ID" value="LOC584770"/>
</dbReference>
<feature type="region of interest" description="Disordered" evidence="1">
    <location>
        <begin position="252"/>
        <end position="297"/>
    </location>
</feature>
<organism evidence="6 7">
    <name type="scientific">Strongylocentrotus purpuratus</name>
    <name type="common">Purple sea urchin</name>
    <dbReference type="NCBI Taxonomy" id="7668"/>
    <lineage>
        <taxon>Eukaryota</taxon>
        <taxon>Metazoa</taxon>
        <taxon>Echinodermata</taxon>
        <taxon>Eleutherozoa</taxon>
        <taxon>Echinozoa</taxon>
        <taxon>Echinoidea</taxon>
        <taxon>Euechinoidea</taxon>
        <taxon>Echinacea</taxon>
        <taxon>Camarodonta</taxon>
        <taxon>Echinidea</taxon>
        <taxon>Strongylocentrotidae</taxon>
        <taxon>Strongylocentrotus</taxon>
    </lineage>
</organism>
<dbReference type="PANTHER" id="PTHR21224:SF1">
    <property type="entry name" value="INTEGRATOR COMPLEX SUBUNIT 1"/>
    <property type="match status" value="1"/>
</dbReference>
<feature type="region of interest" description="Disordered" evidence="1">
    <location>
        <begin position="978"/>
        <end position="997"/>
    </location>
</feature>
<feature type="compositionally biased region" description="Basic residues" evidence="1">
    <location>
        <begin position="1"/>
        <end position="13"/>
    </location>
</feature>
<dbReference type="InterPro" id="IPR053965">
    <property type="entry name" value="INTS1_R4"/>
</dbReference>
<sequence>MDRGKPPPKKPPIRRGLPLPDKIIPLGSKGRPDQDPKPTPSLYSDRKREASAPLPSHVIPPKTKLVGLTPLGRAAPEISRSSSSAVLHKPGIKTIEVPPIELVDRVLAADEAEDDESIDKILCGALKSLKTVRAKPSPALYLGLMYLAKVKPMFFESENVIETTCSLLKRDIGMSFKSKGNALVSVVACNLLMHAFVYEHNWPDIFVKVYLEDAHGERVWVDHPYCKEFVTNIQTAFGTKLASPHLQMATDPLRGSLSDVSGSGSPSREDAEGSQASSTPTLGSEEGDLGSESQETMPRYSLLRDEIEKDVVDFVKEQLVRRQGMDTPRNLLRLLTSTCGFSEVRLITAQRLEMWLQNPKLTRPAQELLVSTCVNCCTHSQEDVEVIGHLIKIRLKTKPLINHYLISMKELLSQHKENLPTVVKHVIYNELSNARNPNNMALLGALFQHSPELAAKNLAAVFQDLLMNRDDYLRALRALFREIVKALRYDVDFVAFCRGLMTEKTDRQFTELEKAIKDRMFASLCDLICLASLLSVTPQIREIVAAYTRGERKASDMESLRAFQAQVSMTQRDCVWWIHTIAISMFTLTQGELNKVIQKLVFLDTHEGYCSKDNWPQETDRGLLLSLLSEVPVQEDTLMRLLIMGLERTIPLAAGEALDLVDKLVKRAAVLQSEDFQVLKIERTTLIDVVLNSCVYHHPENITLPQGYQVPSLAIANFYWKGWILLLIMAAFNPSNIGRAGWDNYPILRYFMEMVMTNNFKFPMATRAKDDKTIEDLKNQELQVAQLEKQAILEFENLLARVQIMEGNSLLLTQLMKLEPNGPVRRPPIQILDQLQHYNKVLHLGHMLCRSRNPDFLLDIIQSQGTSQSMPWLAELVNSAEGSLDVLPVQCLCEFLINQEADKDGGGSDGGESSSSSKQKVHKQEQLLARLQSLVFDPNTDPRNTSEVLGYFLTRLSSKQQSARTLASKGLAMVLSPRSGEDAMEVEEPSESDSPLSSHKWLLQDVPAIPNFETVKSQATTALRSACQIDTDPRAVSAYIIFLSHHVLPADLNELAQDLAQLIVERPTMLTCILPHEGASPAGDETLAAMLRIFSNYVIKAIKSTDEEEGYRWSESQDQVFLRWHSGESATMHILVVHAMIILLTYGEPKVKSEFMYLLGTWCPGNAPPPSAYLVDTSEEALLLPDWLKLRMIRSSVDQLVIAALQDLEPAQLVLFIQSFGIPVQSMSKLLAHLDAAVVQMPQAMDAAVVDKSYMAQLVEVQQMRGAQGGYQFLGLLNHQPKEEEKEDEKAMEVSDSEQEKKPTLDQTILKDIQDQDQLKNLVLKLVDLPQATTMPDKRDIWRNMQKAMLKERGVGDPGQTLCCRLIQALRSILTGDQTETFIEAILEHPSYPCSLLKHMASVQERKTPKSSQSDFIALLEMLQGTLPSTGQLVSTIKACMRRVKAGTRSRPEKMGEGDEARSLEKEMLKPPSQRNHLEDLLEECLGRNANKQTLNAHARASMLTRLMHQESDRKDSGFSSSKTQTSTCGLLMDWLTRIDPEVIRSCPDIQEEVMFRSRTLPVKDAGKVADSSGDGPGTGSGGSGYLLALLTHQTSWDTLHSCISFLLGREDAVERLDSTAVLDFLWACVHIPKIWQGRDTKAPKRYADENILMIVPRQLCTLADFIITECQTMTSSALTIPSSPTSSSRAAGDGASRGGCPSPSARLPLLLNCCRGSAELIGSLVEHLSRKAQEMSTSGSLYQNLLIEVYIQMPKALEKFMEDISTAGYRPHGIGASSYIDALVHRLLTVLSDRKRDENNKQKVEDANVICRKLATMHPLVFFRQLSLLVVLMRGRTQLNWREFRGSGHLGFFHHVVGLLSLLQPGLFQEDGKAVNGIMEAFFTVLQRYGSSKKPIESLVTRFVTLLYQYSSSNPSQARSVLQQNSATLNAMAQNHPNNTQLKSILASTSLSSSSKDQSEGSVLMAGDDPAPSEQLPFIEGIPGVGNREETYSPTPGAKGEGEESVWTPEFIRKMSAKLLTPNNMDDVIDALNEIEGASFRKHEMLHHFATEFASLMTSSNTECRAMAFCLTIRYLRYNPCCGEKCLPSYLDALASDDGCVVQTALKYLADFTALCQEQATTILQQAFLVGVHHKIDTVPPIAETLQLLSMDSTPTQSAS</sequence>
<dbReference type="RefSeq" id="XP_030840153.1">
    <property type="nucleotide sequence ID" value="XM_030984293.1"/>
</dbReference>
<feature type="compositionally biased region" description="Basic and acidic residues" evidence="1">
    <location>
        <begin position="1450"/>
        <end position="1469"/>
    </location>
</feature>
<dbReference type="InterPro" id="IPR038902">
    <property type="entry name" value="INTS1"/>
</dbReference>
<dbReference type="Pfam" id="PF22928">
    <property type="entry name" value="INTS1_R4"/>
    <property type="match status" value="1"/>
</dbReference>
<dbReference type="Pfam" id="PF22929">
    <property type="entry name" value="INTS1_INTS2-bd"/>
    <property type="match status" value="1"/>
</dbReference>
<feature type="region of interest" description="Disordered" evidence="1">
    <location>
        <begin position="1"/>
        <end position="60"/>
    </location>
</feature>
<evidence type="ECO:0000313" key="6">
    <source>
        <dbReference type="EnsemblMetazoa" id="XP_030840153"/>
    </source>
</evidence>